<evidence type="ECO:0000256" key="1">
    <source>
        <dbReference type="ARBA" id="ARBA00000085"/>
    </source>
</evidence>
<keyword evidence="8" id="KW-0902">Two-component regulatory system</keyword>
<evidence type="ECO:0000256" key="3">
    <source>
        <dbReference type="ARBA" id="ARBA00022553"/>
    </source>
</evidence>
<dbReference type="PRINTS" id="PR00344">
    <property type="entry name" value="BCTRLSENSOR"/>
</dbReference>
<evidence type="ECO:0000313" key="13">
    <source>
        <dbReference type="Proteomes" id="UP000217257"/>
    </source>
</evidence>
<dbReference type="InterPro" id="IPR013656">
    <property type="entry name" value="PAS_4"/>
</dbReference>
<evidence type="ECO:0000256" key="10">
    <source>
        <dbReference type="SAM" id="SignalP"/>
    </source>
</evidence>
<dbReference type="Pfam" id="PF02518">
    <property type="entry name" value="HATPase_c"/>
    <property type="match status" value="1"/>
</dbReference>
<dbReference type="Proteomes" id="UP000217257">
    <property type="component" value="Chromosome"/>
</dbReference>
<dbReference type="KEGG" id="cfus:CYFUS_006738"/>
<dbReference type="InterPro" id="IPR005467">
    <property type="entry name" value="His_kinase_dom"/>
</dbReference>
<keyword evidence="10" id="KW-0732">Signal</keyword>
<keyword evidence="9" id="KW-0812">Transmembrane</keyword>
<evidence type="ECO:0000256" key="5">
    <source>
        <dbReference type="ARBA" id="ARBA00022741"/>
    </source>
</evidence>
<dbReference type="PROSITE" id="PS50109">
    <property type="entry name" value="HIS_KIN"/>
    <property type="match status" value="1"/>
</dbReference>
<feature type="signal peptide" evidence="10">
    <location>
        <begin position="1"/>
        <end position="18"/>
    </location>
</feature>
<dbReference type="EMBL" id="CP022098">
    <property type="protein sequence ID" value="ATB41273.1"/>
    <property type="molecule type" value="Genomic_DNA"/>
</dbReference>
<keyword evidence="9" id="KW-0472">Membrane</keyword>
<organism evidence="12 13">
    <name type="scientific">Cystobacter fuscus</name>
    <dbReference type="NCBI Taxonomy" id="43"/>
    <lineage>
        <taxon>Bacteria</taxon>
        <taxon>Pseudomonadati</taxon>
        <taxon>Myxococcota</taxon>
        <taxon>Myxococcia</taxon>
        <taxon>Myxococcales</taxon>
        <taxon>Cystobacterineae</taxon>
        <taxon>Archangiaceae</taxon>
        <taxon>Cystobacter</taxon>
    </lineage>
</organism>
<keyword evidence="3" id="KW-0597">Phosphoprotein</keyword>
<protein>
    <recommendedName>
        <fullName evidence="2">histidine kinase</fullName>
        <ecNumber evidence="2">2.7.13.3</ecNumber>
    </recommendedName>
</protein>
<dbReference type="InterPro" id="IPR036890">
    <property type="entry name" value="HATPase_C_sf"/>
</dbReference>
<dbReference type="GO" id="GO:0005524">
    <property type="term" value="F:ATP binding"/>
    <property type="evidence" value="ECO:0007669"/>
    <property type="project" value="UniProtKB-KW"/>
</dbReference>
<dbReference type="InterPro" id="IPR003661">
    <property type="entry name" value="HisK_dim/P_dom"/>
</dbReference>
<dbReference type="InterPro" id="IPR036097">
    <property type="entry name" value="HisK_dim/P_sf"/>
</dbReference>
<evidence type="ECO:0000259" key="11">
    <source>
        <dbReference type="PROSITE" id="PS50109"/>
    </source>
</evidence>
<keyword evidence="6 12" id="KW-0418">Kinase</keyword>
<evidence type="ECO:0000256" key="2">
    <source>
        <dbReference type="ARBA" id="ARBA00012438"/>
    </source>
</evidence>
<dbReference type="SUPFAM" id="SSF55874">
    <property type="entry name" value="ATPase domain of HSP90 chaperone/DNA topoisomerase II/histidine kinase"/>
    <property type="match status" value="1"/>
</dbReference>
<evidence type="ECO:0000256" key="7">
    <source>
        <dbReference type="ARBA" id="ARBA00022840"/>
    </source>
</evidence>
<dbReference type="CDD" id="cd00082">
    <property type="entry name" value="HisKA"/>
    <property type="match status" value="1"/>
</dbReference>
<evidence type="ECO:0000313" key="12">
    <source>
        <dbReference type="EMBL" id="ATB41273.1"/>
    </source>
</evidence>
<dbReference type="PANTHER" id="PTHR43065">
    <property type="entry name" value="SENSOR HISTIDINE KINASE"/>
    <property type="match status" value="1"/>
</dbReference>
<dbReference type="InterPro" id="IPR003594">
    <property type="entry name" value="HATPase_dom"/>
</dbReference>
<feature type="transmembrane region" description="Helical" evidence="9">
    <location>
        <begin position="58"/>
        <end position="81"/>
    </location>
</feature>
<dbReference type="SMART" id="SM00388">
    <property type="entry name" value="HisKA"/>
    <property type="match status" value="1"/>
</dbReference>
<evidence type="ECO:0000256" key="4">
    <source>
        <dbReference type="ARBA" id="ARBA00022679"/>
    </source>
</evidence>
<keyword evidence="9" id="KW-1133">Transmembrane helix</keyword>
<feature type="domain" description="Histidine kinase" evidence="11">
    <location>
        <begin position="240"/>
        <end position="455"/>
    </location>
</feature>
<dbReference type="Pfam" id="PF00512">
    <property type="entry name" value="HisKA"/>
    <property type="match status" value="1"/>
</dbReference>
<dbReference type="SUPFAM" id="SSF47384">
    <property type="entry name" value="Homodimeric domain of signal transducing histidine kinase"/>
    <property type="match status" value="1"/>
</dbReference>
<dbReference type="Gene3D" id="3.30.450.20">
    <property type="entry name" value="PAS domain"/>
    <property type="match status" value="1"/>
</dbReference>
<evidence type="ECO:0000256" key="6">
    <source>
        <dbReference type="ARBA" id="ARBA00022777"/>
    </source>
</evidence>
<keyword evidence="4" id="KW-0808">Transferase</keyword>
<keyword evidence="7" id="KW-0067">ATP-binding</keyword>
<dbReference type="Gene3D" id="3.30.565.10">
    <property type="entry name" value="Histidine kinase-like ATPase, C-terminal domain"/>
    <property type="match status" value="1"/>
</dbReference>
<accession>A0A250JCE5</accession>
<evidence type="ECO:0000256" key="9">
    <source>
        <dbReference type="SAM" id="Phobius"/>
    </source>
</evidence>
<sequence length="459" mass="49714">MRALGVLMLWLMATPLAAAEPGDTVLPSGESKRGDISACALPSDSRGDLRELELWERYRWGVLAVVAAGLLQAALIVVLLLERRGRRGAQRLNLAVLDSLPGAVAILDRQGAVLRASAPSAQREGLGALSTQRLLFPGSSYLQSLQKLAHEGELKTAGVATLLEDVLSGRVDEGMVEFRGPRADTWFELRARRLELPGGGAVVTVVDATPRRRAELDARRARDERAHMERVAAVGELGASIAHELNQPLSAILTNAEAARRLLQRTPADLTLLREMLDDIIADDKRAGEIIRRTRALLKKDQGPFVSHDFNVLVRQVAQLTGNDAQLRGATLTLQLADTSLPVRGDGVQLQQVVLNLIINALDAVNPCPPGERQVWVRTQRTEGRVELVVEDTGVGLSPEASKRLFEPFFTTKPAGLGMGLSISRSILEVHQGRLQAEPRPGRGTLFRCSLPSDLLAGV</sequence>
<dbReference type="PANTHER" id="PTHR43065:SF42">
    <property type="entry name" value="TWO-COMPONENT SENSOR PPRA"/>
    <property type="match status" value="1"/>
</dbReference>
<dbReference type="Gene3D" id="1.10.287.130">
    <property type="match status" value="1"/>
</dbReference>
<feature type="chain" id="PRO_5011970394" description="histidine kinase" evidence="10">
    <location>
        <begin position="19"/>
        <end position="459"/>
    </location>
</feature>
<reference evidence="12 13" key="1">
    <citation type="submission" date="2017-06" db="EMBL/GenBank/DDBJ databases">
        <title>Sequencing and comparative analysis of myxobacterial genomes.</title>
        <authorList>
            <person name="Rupp O."/>
            <person name="Goesmann A."/>
            <person name="Sogaard-Andersen L."/>
        </authorList>
    </citation>
    <scope>NUCLEOTIDE SEQUENCE [LARGE SCALE GENOMIC DNA]</scope>
    <source>
        <strain evidence="12 13">DSM 52655</strain>
    </source>
</reference>
<dbReference type="AlphaFoldDB" id="A0A250JCE5"/>
<name>A0A250JCE5_9BACT</name>
<dbReference type="Pfam" id="PF08448">
    <property type="entry name" value="PAS_4"/>
    <property type="match status" value="1"/>
</dbReference>
<dbReference type="EC" id="2.7.13.3" evidence="2"/>
<dbReference type="SMART" id="SM00387">
    <property type="entry name" value="HATPase_c"/>
    <property type="match status" value="1"/>
</dbReference>
<evidence type="ECO:0000256" key="8">
    <source>
        <dbReference type="ARBA" id="ARBA00023012"/>
    </source>
</evidence>
<proteinExistence type="predicted"/>
<dbReference type="FunFam" id="1.10.287.130:FF:000055">
    <property type="entry name" value="Two-component sensor histidine kinase"/>
    <property type="match status" value="1"/>
</dbReference>
<keyword evidence="5" id="KW-0547">Nucleotide-binding</keyword>
<dbReference type="GO" id="GO:0000155">
    <property type="term" value="F:phosphorelay sensor kinase activity"/>
    <property type="evidence" value="ECO:0007669"/>
    <property type="project" value="InterPro"/>
</dbReference>
<comment type="catalytic activity">
    <reaction evidence="1">
        <text>ATP + protein L-histidine = ADP + protein N-phospho-L-histidine.</text>
        <dbReference type="EC" id="2.7.13.3"/>
    </reaction>
</comment>
<dbReference type="InterPro" id="IPR004358">
    <property type="entry name" value="Sig_transdc_His_kin-like_C"/>
</dbReference>
<gene>
    <name evidence="12" type="ORF">CYFUS_006738</name>
</gene>
<dbReference type="RefSeq" id="WP_232536966.1">
    <property type="nucleotide sequence ID" value="NZ_CP022098.1"/>
</dbReference>